<gene>
    <name evidence="1" type="ORF">BT96DRAFT_1020492</name>
</gene>
<dbReference type="Proteomes" id="UP000799118">
    <property type="component" value="Unassembled WGS sequence"/>
</dbReference>
<dbReference type="InterPro" id="IPR032675">
    <property type="entry name" value="LRR_dom_sf"/>
</dbReference>
<dbReference type="SUPFAM" id="SSF52047">
    <property type="entry name" value="RNI-like"/>
    <property type="match status" value="1"/>
</dbReference>
<evidence type="ECO:0008006" key="3">
    <source>
        <dbReference type="Google" id="ProtNLM"/>
    </source>
</evidence>
<proteinExistence type="predicted"/>
<sequence>MMEALKRSSKAWVRSSQRGIFQEIFLELPLLEEDFDTLVDAYLKTTRHLDTLFAEKPYLASYVRSLKLKRFLTQTDYDNKQVTVPEVVYTAAASLVRRLSNLSSLSFDYVFWEGLPPLLQAALTEICAASLTQFSASYFYIPTFAELVSLLSCMRSLKILDVRVECDDWNVPSSLSSDTEPQRIQLSNLRLGFCRPFITWFQQDGCPFEVRNLNLLEIDSDETTEILQYLDISLKELKLHNTGPGGPNMSSAHLGCNPNLRRLSLISDDRQFDDSIAWIQYLFEPLLNPDGNLLPLQHLTIVLFDRNPVRDPLVPRQWDQWSTIDALLEKPEFASLQMVVFKLGYLHLPGDVSKVLSERLPFLEGSGKLVVQIVDVDEDD</sequence>
<dbReference type="OrthoDB" id="2788229at2759"/>
<dbReference type="EMBL" id="ML769491">
    <property type="protein sequence ID" value="KAE9397825.1"/>
    <property type="molecule type" value="Genomic_DNA"/>
</dbReference>
<accession>A0A6A4HLU0</accession>
<keyword evidence="2" id="KW-1185">Reference proteome</keyword>
<evidence type="ECO:0000313" key="2">
    <source>
        <dbReference type="Proteomes" id="UP000799118"/>
    </source>
</evidence>
<organism evidence="1 2">
    <name type="scientific">Gymnopus androsaceus JB14</name>
    <dbReference type="NCBI Taxonomy" id="1447944"/>
    <lineage>
        <taxon>Eukaryota</taxon>
        <taxon>Fungi</taxon>
        <taxon>Dikarya</taxon>
        <taxon>Basidiomycota</taxon>
        <taxon>Agaricomycotina</taxon>
        <taxon>Agaricomycetes</taxon>
        <taxon>Agaricomycetidae</taxon>
        <taxon>Agaricales</taxon>
        <taxon>Marasmiineae</taxon>
        <taxon>Omphalotaceae</taxon>
        <taxon>Gymnopus</taxon>
    </lineage>
</organism>
<protein>
    <recommendedName>
        <fullName evidence="3">F-box domain-containing protein</fullName>
    </recommendedName>
</protein>
<dbReference type="AlphaFoldDB" id="A0A6A4HLU0"/>
<name>A0A6A4HLU0_9AGAR</name>
<dbReference type="Gene3D" id="3.80.10.10">
    <property type="entry name" value="Ribonuclease Inhibitor"/>
    <property type="match status" value="1"/>
</dbReference>
<evidence type="ECO:0000313" key="1">
    <source>
        <dbReference type="EMBL" id="KAE9397825.1"/>
    </source>
</evidence>
<reference evidence="1" key="1">
    <citation type="journal article" date="2019" name="Environ. Microbiol.">
        <title>Fungal ecological strategies reflected in gene transcription - a case study of two litter decomposers.</title>
        <authorList>
            <person name="Barbi F."/>
            <person name="Kohler A."/>
            <person name="Barry K."/>
            <person name="Baskaran P."/>
            <person name="Daum C."/>
            <person name="Fauchery L."/>
            <person name="Ihrmark K."/>
            <person name="Kuo A."/>
            <person name="LaButti K."/>
            <person name="Lipzen A."/>
            <person name="Morin E."/>
            <person name="Grigoriev I.V."/>
            <person name="Henrissat B."/>
            <person name="Lindahl B."/>
            <person name="Martin F."/>
        </authorList>
    </citation>
    <scope>NUCLEOTIDE SEQUENCE</scope>
    <source>
        <strain evidence="1">JB14</strain>
    </source>
</reference>